<reference evidence="5" key="1">
    <citation type="journal article" date="2019" name="Int. J. Syst. Evol. Microbiol.">
        <title>The Global Catalogue of Microorganisms (GCM) 10K type strain sequencing project: providing services to taxonomists for standard genome sequencing and annotation.</title>
        <authorList>
            <consortium name="The Broad Institute Genomics Platform"/>
            <consortium name="The Broad Institute Genome Sequencing Center for Infectious Disease"/>
            <person name="Wu L."/>
            <person name="Ma J."/>
        </authorList>
    </citation>
    <scope>NUCLEOTIDE SEQUENCE [LARGE SCALE GENOMIC DNA]</scope>
    <source>
        <strain evidence="5">CGMCC 1.16305</strain>
    </source>
</reference>
<dbReference type="EMBL" id="JBHTCO010000013">
    <property type="protein sequence ID" value="MFC7393514.1"/>
    <property type="molecule type" value="Genomic_DNA"/>
</dbReference>
<dbReference type="PANTHER" id="PTHR30461:SF2">
    <property type="entry name" value="SERINE RECOMBINASE PINE-RELATED"/>
    <property type="match status" value="1"/>
</dbReference>
<keyword evidence="2" id="KW-0233">DNA recombination</keyword>
<evidence type="ECO:0000259" key="3">
    <source>
        <dbReference type="PROSITE" id="PS51736"/>
    </source>
</evidence>
<gene>
    <name evidence="4" type="ORF">ACFQRG_11170</name>
</gene>
<evidence type="ECO:0000313" key="5">
    <source>
        <dbReference type="Proteomes" id="UP001596505"/>
    </source>
</evidence>
<dbReference type="Pfam" id="PF18010">
    <property type="entry name" value="HTH_49"/>
    <property type="match status" value="1"/>
</dbReference>
<dbReference type="SMART" id="SM00857">
    <property type="entry name" value="Resolvase"/>
    <property type="match status" value="1"/>
</dbReference>
<dbReference type="Gene3D" id="1.10.10.60">
    <property type="entry name" value="Homeodomain-like"/>
    <property type="match status" value="1"/>
</dbReference>
<dbReference type="InterPro" id="IPR050639">
    <property type="entry name" value="SSR_resolvase"/>
</dbReference>
<dbReference type="PANTHER" id="PTHR30461">
    <property type="entry name" value="DNA-INVERTASE FROM LAMBDOID PROPHAGE"/>
    <property type="match status" value="1"/>
</dbReference>
<comment type="caution">
    <text evidence="4">The sequence shown here is derived from an EMBL/GenBank/DDBJ whole genome shotgun (WGS) entry which is preliminary data.</text>
</comment>
<evidence type="ECO:0000256" key="2">
    <source>
        <dbReference type="ARBA" id="ARBA00023172"/>
    </source>
</evidence>
<dbReference type="RefSeq" id="WP_380966018.1">
    <property type="nucleotide sequence ID" value="NZ_JBHTCO010000013.1"/>
</dbReference>
<dbReference type="Proteomes" id="UP001596505">
    <property type="component" value="Unassembled WGS sequence"/>
</dbReference>
<protein>
    <submittedName>
        <fullName evidence="4">Recombinase family protein</fullName>
    </submittedName>
</protein>
<feature type="domain" description="Resolvase/invertase-type recombinase catalytic" evidence="3">
    <location>
        <begin position="1"/>
        <end position="133"/>
    </location>
</feature>
<organism evidence="4 5">
    <name type="scientific">Scopulibacillus cellulosilyticus</name>
    <dbReference type="NCBI Taxonomy" id="2665665"/>
    <lineage>
        <taxon>Bacteria</taxon>
        <taxon>Bacillati</taxon>
        <taxon>Bacillota</taxon>
        <taxon>Bacilli</taxon>
        <taxon>Bacillales</taxon>
        <taxon>Sporolactobacillaceae</taxon>
        <taxon>Scopulibacillus</taxon>
    </lineage>
</organism>
<dbReference type="CDD" id="cd03768">
    <property type="entry name" value="SR_ResInv"/>
    <property type="match status" value="1"/>
</dbReference>
<dbReference type="InterPro" id="IPR036162">
    <property type="entry name" value="Resolvase-like_N_sf"/>
</dbReference>
<evidence type="ECO:0000256" key="1">
    <source>
        <dbReference type="ARBA" id="ARBA00023125"/>
    </source>
</evidence>
<name>A0ABW2PVX1_9BACL</name>
<keyword evidence="5" id="KW-1185">Reference proteome</keyword>
<keyword evidence="1" id="KW-0238">DNA-binding</keyword>
<dbReference type="InterPro" id="IPR040652">
    <property type="entry name" value="Cry35Ab1_HTH"/>
</dbReference>
<proteinExistence type="predicted"/>
<dbReference type="PROSITE" id="PS51736">
    <property type="entry name" value="RECOMBINASES_3"/>
    <property type="match status" value="1"/>
</dbReference>
<accession>A0ABW2PVX1</accession>
<dbReference type="Pfam" id="PF00239">
    <property type="entry name" value="Resolvase"/>
    <property type="match status" value="1"/>
</dbReference>
<dbReference type="InterPro" id="IPR006119">
    <property type="entry name" value="Resolv_N"/>
</dbReference>
<evidence type="ECO:0000313" key="4">
    <source>
        <dbReference type="EMBL" id="MFC7393514.1"/>
    </source>
</evidence>
<dbReference type="Gene3D" id="3.40.50.1390">
    <property type="entry name" value="Resolvase, N-terminal catalytic domain"/>
    <property type="match status" value="1"/>
</dbReference>
<sequence length="187" mass="21672">MRYGYARSGVHQNLTFQMYALEEHGCEKIYSDNTLGPKEDKPRFKELLSILKEEDTLIVTKLDRFAKSADDAIQIIKSLFDKNITVHILNIGIVENTPKGRLIFNIMSAFAEFEKDIIIEHNQESKEFAEQHEVFRESSSNNSLNKQIEYALKLLETYSYKEVEGMTGISRSTLIRAKQKSDYSRKH</sequence>
<dbReference type="SUPFAM" id="SSF53041">
    <property type="entry name" value="Resolvase-like"/>
    <property type="match status" value="1"/>
</dbReference>